<sequence length="54" mass="5470">MSGPRTGWALSPKGKSMKRLAALVLLPLAAVSALVVLGPTIAGTASASPDRVHF</sequence>
<organism evidence="1 2">
    <name type="scientific">Nocardia arthritidis</name>
    <dbReference type="NCBI Taxonomy" id="228602"/>
    <lineage>
        <taxon>Bacteria</taxon>
        <taxon>Bacillati</taxon>
        <taxon>Actinomycetota</taxon>
        <taxon>Actinomycetes</taxon>
        <taxon>Mycobacteriales</taxon>
        <taxon>Nocardiaceae</taxon>
        <taxon>Nocardia</taxon>
    </lineage>
</organism>
<keyword evidence="2" id="KW-1185">Reference proteome</keyword>
<gene>
    <name evidence="1" type="ORF">F5544_36065</name>
</gene>
<evidence type="ECO:0000313" key="1">
    <source>
        <dbReference type="EMBL" id="QIS15042.1"/>
    </source>
</evidence>
<dbReference type="KEGG" id="nah:F5544_36065"/>
<dbReference type="Proteomes" id="UP000503540">
    <property type="component" value="Chromosome"/>
</dbReference>
<protein>
    <submittedName>
        <fullName evidence="1">Uncharacterized protein</fullName>
    </submittedName>
</protein>
<evidence type="ECO:0000313" key="2">
    <source>
        <dbReference type="Proteomes" id="UP000503540"/>
    </source>
</evidence>
<dbReference type="AlphaFoldDB" id="A0A6G9YPB9"/>
<name>A0A6G9YPB9_9NOCA</name>
<proteinExistence type="predicted"/>
<dbReference type="EMBL" id="CP046172">
    <property type="protein sequence ID" value="QIS15042.1"/>
    <property type="molecule type" value="Genomic_DNA"/>
</dbReference>
<accession>A0A6G9YPB9</accession>
<reference evidence="1 2" key="1">
    <citation type="journal article" date="2019" name="ACS Chem. Biol.">
        <title>Identification and Mobilization of a Cryptic Antibiotic Biosynthesis Gene Locus from a Human-Pathogenic Nocardia Isolate.</title>
        <authorList>
            <person name="Herisse M."/>
            <person name="Ishida K."/>
            <person name="Porter J.L."/>
            <person name="Howden B."/>
            <person name="Hertweck C."/>
            <person name="Stinear T.P."/>
            <person name="Pidot S.J."/>
        </authorList>
    </citation>
    <scope>NUCLEOTIDE SEQUENCE [LARGE SCALE GENOMIC DNA]</scope>
    <source>
        <strain evidence="1 2">AUSMDU00012717</strain>
    </source>
</reference>